<dbReference type="BioCyc" id="AURANTIMONAS:SI859A1_01941-MONOMER"/>
<gene>
    <name evidence="3" type="ORF">SI859A1_01941</name>
</gene>
<dbReference type="Pfam" id="PF00582">
    <property type="entry name" value="Usp"/>
    <property type="match status" value="1"/>
</dbReference>
<dbReference type="EMBL" id="AAPJ01000001">
    <property type="protein sequence ID" value="EAS51130.1"/>
    <property type="molecule type" value="Genomic_DNA"/>
</dbReference>
<proteinExistence type="inferred from homology"/>
<organism evidence="3 4">
    <name type="scientific">Aurantimonas manganoxydans (strain ATCC BAA-1229 / DSM 21871 / SI85-9A1)</name>
    <dbReference type="NCBI Taxonomy" id="287752"/>
    <lineage>
        <taxon>Bacteria</taxon>
        <taxon>Pseudomonadati</taxon>
        <taxon>Pseudomonadota</taxon>
        <taxon>Alphaproteobacteria</taxon>
        <taxon>Hyphomicrobiales</taxon>
        <taxon>Aurantimonadaceae</taxon>
        <taxon>Aurantimonas</taxon>
    </lineage>
</organism>
<dbReference type="AlphaFoldDB" id="Q1YNA1"/>
<keyword evidence="4" id="KW-1185">Reference proteome</keyword>
<evidence type="ECO:0000256" key="1">
    <source>
        <dbReference type="ARBA" id="ARBA00008791"/>
    </source>
</evidence>
<dbReference type="PANTHER" id="PTHR46268">
    <property type="entry name" value="STRESS RESPONSE PROTEIN NHAX"/>
    <property type="match status" value="1"/>
</dbReference>
<comment type="caution">
    <text evidence="3">The sequence shown here is derived from an EMBL/GenBank/DDBJ whole genome shotgun (WGS) entry which is preliminary data.</text>
</comment>
<dbReference type="Gene3D" id="3.40.50.12370">
    <property type="match status" value="1"/>
</dbReference>
<sequence>MRAGAVLFGVLTLIKAGAAPSRHSDGMSNAVAIATRAKGRPMHKSPIADLAVYLDGSPSDEVAIDYAETIASAFGAHLECMLANHIQITGVPAGPGSDMLVAELFKVGKDTGDAAEQKLRQRLDRVAVPYGLRRSDGSLGHLSAAAERLAGTTDLFVLVQQSGKHALSGQVVEAILFNARAATLVVPPKPKRSFAAPETVVVGWRDSPECAHAVAAALPFLKQAKLVVLASVVEDGATEQRHLEPMADMARHLDRHGVTVETRELPNWRHPADALMKEAETLAADLIVVGAYGHSRLREMLLGGVTRELLSRCDVPLLLSR</sequence>
<evidence type="ECO:0000313" key="3">
    <source>
        <dbReference type="EMBL" id="EAS51130.1"/>
    </source>
</evidence>
<reference evidence="3 4" key="1">
    <citation type="journal article" date="2008" name="Appl. Environ. Microbiol.">
        <title>Genomic insights into Mn(II) oxidation by the marine alphaproteobacterium Aurantimonas sp. strain SI85-9A1.</title>
        <authorList>
            <person name="Dick G.J."/>
            <person name="Podell S."/>
            <person name="Johnson H.A."/>
            <person name="Rivera-Espinoza Y."/>
            <person name="Bernier-Latmani R."/>
            <person name="McCarthy J.K."/>
            <person name="Torpey J.W."/>
            <person name="Clement B.G."/>
            <person name="Gaasterland T."/>
            <person name="Tebo B.M."/>
        </authorList>
    </citation>
    <scope>NUCLEOTIDE SEQUENCE [LARGE SCALE GENOMIC DNA]</scope>
    <source>
        <strain evidence="3 4">SI85-9A1</strain>
    </source>
</reference>
<accession>Q1YNA1</accession>
<evidence type="ECO:0000313" key="4">
    <source>
        <dbReference type="Proteomes" id="UP000000321"/>
    </source>
</evidence>
<feature type="domain" description="UspA" evidence="2">
    <location>
        <begin position="199"/>
        <end position="320"/>
    </location>
</feature>
<dbReference type="CDD" id="cd00293">
    <property type="entry name" value="USP-like"/>
    <property type="match status" value="1"/>
</dbReference>
<evidence type="ECO:0000259" key="2">
    <source>
        <dbReference type="Pfam" id="PF00582"/>
    </source>
</evidence>
<protein>
    <recommendedName>
        <fullName evidence="2">UspA domain-containing protein</fullName>
    </recommendedName>
</protein>
<name>Q1YNA1_AURMS</name>
<dbReference type="InterPro" id="IPR006015">
    <property type="entry name" value="Universal_stress_UspA"/>
</dbReference>
<dbReference type="SUPFAM" id="SSF52402">
    <property type="entry name" value="Adenine nucleotide alpha hydrolases-like"/>
    <property type="match status" value="2"/>
</dbReference>
<dbReference type="PANTHER" id="PTHR46268:SF15">
    <property type="entry name" value="UNIVERSAL STRESS PROTEIN HP_0031"/>
    <property type="match status" value="1"/>
</dbReference>
<dbReference type="Proteomes" id="UP000000321">
    <property type="component" value="Unassembled WGS sequence"/>
</dbReference>
<dbReference type="PRINTS" id="PR01438">
    <property type="entry name" value="UNVRSLSTRESS"/>
</dbReference>
<dbReference type="HOGENOM" id="CLU_049301_5_2_5"/>
<dbReference type="InterPro" id="IPR006016">
    <property type="entry name" value="UspA"/>
</dbReference>
<comment type="similarity">
    <text evidence="1">Belongs to the universal stress protein A family.</text>
</comment>